<dbReference type="Proteomes" id="UP001152888">
    <property type="component" value="Unassembled WGS sequence"/>
</dbReference>
<feature type="compositionally biased region" description="Polar residues" evidence="1">
    <location>
        <begin position="231"/>
        <end position="243"/>
    </location>
</feature>
<proteinExistence type="predicted"/>
<dbReference type="OrthoDB" id="8123891at2759"/>
<sequence length="243" mass="27320">MTVDAATTSSQSLATASTDGALSQQSHVAGESTSIASRQGRITPIVLRDATKWRHLNYKFISLGIKIERAVAVDAGIRILPKTEDDYRRIVRLLREEDVPHHTFPLPSERNIHAVVRGIPAMFSEQEIKGELEQRGYTHLHIIRLKRSGGAPMPLVVVILPKIEKSQLFNEHELLGLAIRVEVQKNSRLIGQCHHCQRKALHEAHDGLHQDQRNDDQQLLQGRDKEPAEMNCSSKSLSFENKT</sequence>
<evidence type="ECO:0000313" key="2">
    <source>
        <dbReference type="EMBL" id="CAH1999912.1"/>
    </source>
</evidence>
<gene>
    <name evidence="2" type="ORF">ACAOBT_LOCUS25245</name>
</gene>
<organism evidence="2 3">
    <name type="scientific">Acanthoscelides obtectus</name>
    <name type="common">Bean weevil</name>
    <name type="synonym">Bruchus obtectus</name>
    <dbReference type="NCBI Taxonomy" id="200917"/>
    <lineage>
        <taxon>Eukaryota</taxon>
        <taxon>Metazoa</taxon>
        <taxon>Ecdysozoa</taxon>
        <taxon>Arthropoda</taxon>
        <taxon>Hexapoda</taxon>
        <taxon>Insecta</taxon>
        <taxon>Pterygota</taxon>
        <taxon>Neoptera</taxon>
        <taxon>Endopterygota</taxon>
        <taxon>Coleoptera</taxon>
        <taxon>Polyphaga</taxon>
        <taxon>Cucujiformia</taxon>
        <taxon>Chrysomeloidea</taxon>
        <taxon>Chrysomelidae</taxon>
        <taxon>Bruchinae</taxon>
        <taxon>Bruchini</taxon>
        <taxon>Acanthoscelides</taxon>
    </lineage>
</organism>
<evidence type="ECO:0000313" key="3">
    <source>
        <dbReference type="Proteomes" id="UP001152888"/>
    </source>
</evidence>
<evidence type="ECO:0008006" key="4">
    <source>
        <dbReference type="Google" id="ProtNLM"/>
    </source>
</evidence>
<accession>A0A9P0LP37</accession>
<feature type="compositionally biased region" description="Polar residues" evidence="1">
    <location>
        <begin position="20"/>
        <end position="35"/>
    </location>
</feature>
<reference evidence="2" key="1">
    <citation type="submission" date="2022-03" db="EMBL/GenBank/DDBJ databases">
        <authorList>
            <person name="Sayadi A."/>
        </authorList>
    </citation>
    <scope>NUCLEOTIDE SEQUENCE</scope>
</reference>
<dbReference type="AlphaFoldDB" id="A0A9P0LP37"/>
<evidence type="ECO:0000256" key="1">
    <source>
        <dbReference type="SAM" id="MobiDB-lite"/>
    </source>
</evidence>
<dbReference type="EMBL" id="CAKOFQ010007383">
    <property type="protein sequence ID" value="CAH1999912.1"/>
    <property type="molecule type" value="Genomic_DNA"/>
</dbReference>
<name>A0A9P0LP37_ACAOB</name>
<comment type="caution">
    <text evidence="2">The sequence shown here is derived from an EMBL/GenBank/DDBJ whole genome shotgun (WGS) entry which is preliminary data.</text>
</comment>
<feature type="compositionally biased region" description="Low complexity" evidence="1">
    <location>
        <begin position="1"/>
        <end position="18"/>
    </location>
</feature>
<keyword evidence="3" id="KW-1185">Reference proteome</keyword>
<feature type="region of interest" description="Disordered" evidence="1">
    <location>
        <begin position="221"/>
        <end position="243"/>
    </location>
</feature>
<protein>
    <recommendedName>
        <fullName evidence="4">Pre-C2HC domain-containing protein</fullName>
    </recommendedName>
</protein>
<feature type="region of interest" description="Disordered" evidence="1">
    <location>
        <begin position="1"/>
        <end position="35"/>
    </location>
</feature>